<dbReference type="CDD" id="cd16914">
    <property type="entry name" value="EcfT"/>
    <property type="match status" value="1"/>
</dbReference>
<comment type="subcellular location">
    <subcellularLocation>
        <location evidence="1">Membrane</location>
        <topology evidence="1">Multi-pass membrane protein</topology>
    </subcellularLocation>
</comment>
<proteinExistence type="predicted"/>
<dbReference type="GO" id="GO:0005886">
    <property type="term" value="C:plasma membrane"/>
    <property type="evidence" value="ECO:0007669"/>
    <property type="project" value="UniProtKB-ARBA"/>
</dbReference>
<sequence>MRTLGFFACHPATQLLYFAAVLTLSLLSMNPVIITTSIVFALCVNLYYCGRQELVLMLRVALPLFVLITLANPLISHRGRMVLFTLFNRSFTLEALLYGAVSGLMLAAVLLWFNAFTLVVNNDRLRFLLGGALPSAALIVTMTLRLIPHLLRRQSEIDGALSLLEQDKPFGGDKKHKLRITILKAKRLSSVFTILLAAALEDSLDTARSMNARGYGTARRTQYTRHRFKLQDAVICVLLSLLTVLSILLYTLCNVRFAFYPVMTPLTFSGYEGLFYLLFAGLAAVPFICDGWEALRWRF</sequence>
<organism evidence="6 7">
    <name type="scientific">Acetanaerobacterium elongatum</name>
    <dbReference type="NCBI Taxonomy" id="258515"/>
    <lineage>
        <taxon>Bacteria</taxon>
        <taxon>Bacillati</taxon>
        <taxon>Bacillota</taxon>
        <taxon>Clostridia</taxon>
        <taxon>Eubacteriales</taxon>
        <taxon>Oscillospiraceae</taxon>
        <taxon>Acetanaerobacterium</taxon>
    </lineage>
</organism>
<dbReference type="STRING" id="258515.SAMN05192585_10978"/>
<feature type="transmembrane region" description="Helical" evidence="5">
    <location>
        <begin position="273"/>
        <end position="295"/>
    </location>
</feature>
<reference evidence="6 7" key="1">
    <citation type="submission" date="2016-10" db="EMBL/GenBank/DDBJ databases">
        <authorList>
            <person name="de Groot N.N."/>
        </authorList>
    </citation>
    <scope>NUCLEOTIDE SEQUENCE [LARGE SCALE GENOMIC DNA]</scope>
    <source>
        <strain evidence="6 7">CGMCC 1.5012</strain>
    </source>
</reference>
<dbReference type="InterPro" id="IPR003339">
    <property type="entry name" value="ABC/ECF_trnsptr_transmembrane"/>
</dbReference>
<evidence type="ECO:0000256" key="4">
    <source>
        <dbReference type="ARBA" id="ARBA00023136"/>
    </source>
</evidence>
<evidence type="ECO:0000313" key="7">
    <source>
        <dbReference type="Proteomes" id="UP000199182"/>
    </source>
</evidence>
<feature type="transmembrane region" description="Helical" evidence="5">
    <location>
        <begin position="233"/>
        <end position="253"/>
    </location>
</feature>
<keyword evidence="2 5" id="KW-0812">Transmembrane</keyword>
<evidence type="ECO:0000256" key="2">
    <source>
        <dbReference type="ARBA" id="ARBA00022692"/>
    </source>
</evidence>
<keyword evidence="7" id="KW-1185">Reference proteome</keyword>
<keyword evidence="4 5" id="KW-0472">Membrane</keyword>
<evidence type="ECO:0000313" key="6">
    <source>
        <dbReference type="EMBL" id="SDN01510.1"/>
    </source>
</evidence>
<evidence type="ECO:0000256" key="1">
    <source>
        <dbReference type="ARBA" id="ARBA00004141"/>
    </source>
</evidence>
<feature type="transmembrane region" description="Helical" evidence="5">
    <location>
        <begin position="54"/>
        <end position="75"/>
    </location>
</feature>
<dbReference type="Proteomes" id="UP000199182">
    <property type="component" value="Unassembled WGS sequence"/>
</dbReference>
<dbReference type="AlphaFoldDB" id="A0A1G9XXP3"/>
<name>A0A1G9XXP3_9FIRM</name>
<protein>
    <submittedName>
        <fullName evidence="6">Energy-coupling factor transport system permease protein</fullName>
    </submittedName>
</protein>
<accession>A0A1G9XXP3</accession>
<feature type="transmembrane region" description="Helical" evidence="5">
    <location>
        <begin position="95"/>
        <end position="115"/>
    </location>
</feature>
<dbReference type="RefSeq" id="WP_092638995.1">
    <property type="nucleotide sequence ID" value="NZ_FNID01000009.1"/>
</dbReference>
<evidence type="ECO:0000256" key="5">
    <source>
        <dbReference type="SAM" id="Phobius"/>
    </source>
</evidence>
<dbReference type="OrthoDB" id="2039442at2"/>
<keyword evidence="3 5" id="KW-1133">Transmembrane helix</keyword>
<gene>
    <name evidence="6" type="ORF">SAMN05192585_10978</name>
</gene>
<feature type="transmembrane region" description="Helical" evidence="5">
    <location>
        <begin position="15"/>
        <end position="48"/>
    </location>
</feature>
<dbReference type="EMBL" id="FNID01000009">
    <property type="protein sequence ID" value="SDN01510.1"/>
    <property type="molecule type" value="Genomic_DNA"/>
</dbReference>
<evidence type="ECO:0000256" key="3">
    <source>
        <dbReference type="ARBA" id="ARBA00022989"/>
    </source>
</evidence>